<keyword evidence="2" id="KW-1185">Reference proteome</keyword>
<dbReference type="EMBL" id="CADEHS020000646">
    <property type="protein sequence ID" value="CAG9957041.1"/>
    <property type="molecule type" value="Genomic_DNA"/>
</dbReference>
<accession>A0ACA9UU93</accession>
<evidence type="ECO:0000313" key="1">
    <source>
        <dbReference type="EMBL" id="CAG9957041.1"/>
    </source>
</evidence>
<proteinExistence type="predicted"/>
<reference evidence="1" key="1">
    <citation type="submission" date="2020-04" db="EMBL/GenBank/DDBJ databases">
        <authorList>
            <person name="Broberg M."/>
        </authorList>
    </citation>
    <scope>NUCLEOTIDE SEQUENCE</scope>
</reference>
<evidence type="ECO:0000313" key="2">
    <source>
        <dbReference type="Proteomes" id="UP000836387"/>
    </source>
</evidence>
<protein>
    <submittedName>
        <fullName evidence="1">Uncharacterized protein</fullName>
    </submittedName>
</protein>
<dbReference type="Proteomes" id="UP000836387">
    <property type="component" value="Unassembled WGS sequence"/>
</dbReference>
<sequence length="576" mass="64571">MESALQLALRSSWQATAGVSALLAVLSHHVVFRPYEIDGAAWELVFGYIGSCVALFFLYILVAGYSFLTAVGRTLLVSSSYNVTLLISILVYRAFFHRLRGFPGPFNARLSRFYAFSKVAKTVRGCEDVQKLHEQYGDFVRIVSDEVAQTLTDLCKGPREISINRPGAIRPIYEPPTRTTRSPWYAQVSNDVTKISINSTRVLKVHKQRKKGWERGLGSRAMAVYEPRVASKVDSLLDRLAAHAGNPIDMTKYIMFFGFDVMGDIGLSKDFHMVEREVEDPAIQGVHESMFAIGVFGTVPWLLSMLGKIPGAAGGYNKYTKWCHDELQEKRQILLSEMASLKDQEPRDIMTWLLKAKEQGDPCAPPGDLAIEEDARLLIIAGSDTVASAITNALFYLTKNQTVYKTLQATLAKEFPGGDSEWTYEKARNIPYLDWVIQETLRLRPSVPGGLARVTPPEGLMVDGTFIPGDTVTSVPTYTIQRDERYWPDALSFKPERWEGLSTEKAPWLPFTRGQWACSGRAVAMMEMRMVLGRIALHYDLSFPPPVTPETAEFVFQDTFTQTLPPLPLVFTPRND</sequence>
<reference evidence="1" key="2">
    <citation type="submission" date="2021-10" db="EMBL/GenBank/DDBJ databases">
        <authorList>
            <person name="Piombo E."/>
        </authorList>
    </citation>
    <scope>NUCLEOTIDE SEQUENCE</scope>
</reference>
<name>A0ACA9UU93_BIOOC</name>
<gene>
    <name evidence="1" type="ORF">CRV2_00015601</name>
</gene>
<organism evidence="1 2">
    <name type="scientific">Clonostachys rosea f. rosea IK726</name>
    <dbReference type="NCBI Taxonomy" id="1349383"/>
    <lineage>
        <taxon>Eukaryota</taxon>
        <taxon>Fungi</taxon>
        <taxon>Dikarya</taxon>
        <taxon>Ascomycota</taxon>
        <taxon>Pezizomycotina</taxon>
        <taxon>Sordariomycetes</taxon>
        <taxon>Hypocreomycetidae</taxon>
        <taxon>Hypocreales</taxon>
        <taxon>Bionectriaceae</taxon>
        <taxon>Clonostachys</taxon>
    </lineage>
</organism>
<comment type="caution">
    <text evidence="1">The sequence shown here is derived from an EMBL/GenBank/DDBJ whole genome shotgun (WGS) entry which is preliminary data.</text>
</comment>